<dbReference type="AlphaFoldDB" id="A0A9J6GPH0"/>
<evidence type="ECO:0008006" key="5">
    <source>
        <dbReference type="Google" id="ProtNLM"/>
    </source>
</evidence>
<feature type="transmembrane region" description="Helical" evidence="2">
    <location>
        <begin position="319"/>
        <end position="344"/>
    </location>
</feature>
<keyword evidence="2" id="KW-0812">Transmembrane</keyword>
<feature type="transmembrane region" description="Helical" evidence="2">
    <location>
        <begin position="157"/>
        <end position="178"/>
    </location>
</feature>
<feature type="transmembrane region" description="Helical" evidence="2">
    <location>
        <begin position="198"/>
        <end position="216"/>
    </location>
</feature>
<feature type="transmembrane region" description="Helical" evidence="2">
    <location>
        <begin position="289"/>
        <end position="307"/>
    </location>
</feature>
<dbReference type="VEuPathDB" id="VectorBase:HLOH_063080"/>
<dbReference type="InterPro" id="IPR036259">
    <property type="entry name" value="MFS_trans_sf"/>
</dbReference>
<dbReference type="SUPFAM" id="SSF103473">
    <property type="entry name" value="MFS general substrate transporter"/>
    <property type="match status" value="1"/>
</dbReference>
<keyword evidence="2" id="KW-1133">Transmembrane helix</keyword>
<evidence type="ECO:0000256" key="1">
    <source>
        <dbReference type="SAM" id="MobiDB-lite"/>
    </source>
</evidence>
<dbReference type="OMA" id="RIFIMPL"/>
<feature type="region of interest" description="Disordered" evidence="1">
    <location>
        <begin position="112"/>
        <end position="139"/>
    </location>
</feature>
<feature type="region of interest" description="Disordered" evidence="1">
    <location>
        <begin position="355"/>
        <end position="376"/>
    </location>
</feature>
<dbReference type="EMBL" id="JABSTR010000008">
    <property type="protein sequence ID" value="KAH9377533.1"/>
    <property type="molecule type" value="Genomic_DNA"/>
</dbReference>
<keyword evidence="4" id="KW-1185">Reference proteome</keyword>
<sequence length="376" mass="40427">MTLFDKLKGTALSLTFGAWGIAGFFAPAVLTKLRTVYALDGTLLMTGAIVLHAIPLSILLRYPRPINVGYFKNIITSWSAQKPGDSPKLRAISTLTPSEPWKIDKEVRAQGTFGKGNVPEESRPKGHVSNPQETPQKSLKVGISRAVRRLSSAAATVFKTPAFYVFMVATVVGDYSMVSVGTTLLDYAVDHGVNVDDATKLASLGAIGQLFGRLFLMPLADWAPIIRLPCFAGSFTLAAICTLILPHATSFGHIITLQIFVTTAQGFIVSVRSLLLAEYLGIERLATCVGLYGIILVPVSLCSPSIVGFFRDKKGSYDAFYRMLAGLNSGVAVVICGFIVFNFIRAKRQRAANTDKAPAQLQAPRSRGNLAAAQLA</sequence>
<dbReference type="Proteomes" id="UP000821853">
    <property type="component" value="Unassembled WGS sequence"/>
</dbReference>
<name>A0A9J6GPH0_HAELO</name>
<feature type="transmembrane region" description="Helical" evidence="2">
    <location>
        <begin position="12"/>
        <end position="30"/>
    </location>
</feature>
<proteinExistence type="predicted"/>
<keyword evidence="2" id="KW-0472">Membrane</keyword>
<feature type="transmembrane region" description="Helical" evidence="2">
    <location>
        <begin position="42"/>
        <end position="62"/>
    </location>
</feature>
<evidence type="ECO:0000256" key="2">
    <source>
        <dbReference type="SAM" id="Phobius"/>
    </source>
</evidence>
<dbReference type="OrthoDB" id="410267at2759"/>
<dbReference type="Gene3D" id="1.20.1250.20">
    <property type="entry name" value="MFS general substrate transporter like domains"/>
    <property type="match status" value="1"/>
</dbReference>
<feature type="transmembrane region" description="Helical" evidence="2">
    <location>
        <begin position="254"/>
        <end position="277"/>
    </location>
</feature>
<evidence type="ECO:0000313" key="4">
    <source>
        <dbReference type="Proteomes" id="UP000821853"/>
    </source>
</evidence>
<feature type="transmembrane region" description="Helical" evidence="2">
    <location>
        <begin position="228"/>
        <end position="248"/>
    </location>
</feature>
<reference evidence="3 4" key="1">
    <citation type="journal article" date="2020" name="Cell">
        <title>Large-Scale Comparative Analyses of Tick Genomes Elucidate Their Genetic Diversity and Vector Capacities.</title>
        <authorList>
            <consortium name="Tick Genome and Microbiome Consortium (TIGMIC)"/>
            <person name="Jia N."/>
            <person name="Wang J."/>
            <person name="Shi W."/>
            <person name="Du L."/>
            <person name="Sun Y."/>
            <person name="Zhan W."/>
            <person name="Jiang J.F."/>
            <person name="Wang Q."/>
            <person name="Zhang B."/>
            <person name="Ji P."/>
            <person name="Bell-Sakyi L."/>
            <person name="Cui X.M."/>
            <person name="Yuan T.T."/>
            <person name="Jiang B.G."/>
            <person name="Yang W.F."/>
            <person name="Lam T.T."/>
            <person name="Chang Q.C."/>
            <person name="Ding S.J."/>
            <person name="Wang X.J."/>
            <person name="Zhu J.G."/>
            <person name="Ruan X.D."/>
            <person name="Zhao L."/>
            <person name="Wei J.T."/>
            <person name="Ye R.Z."/>
            <person name="Que T.C."/>
            <person name="Du C.H."/>
            <person name="Zhou Y.H."/>
            <person name="Cheng J.X."/>
            <person name="Dai P.F."/>
            <person name="Guo W.B."/>
            <person name="Han X.H."/>
            <person name="Huang E.J."/>
            <person name="Li L.F."/>
            <person name="Wei W."/>
            <person name="Gao Y.C."/>
            <person name="Liu J.Z."/>
            <person name="Shao H.Z."/>
            <person name="Wang X."/>
            <person name="Wang C.C."/>
            <person name="Yang T.C."/>
            <person name="Huo Q.B."/>
            <person name="Li W."/>
            <person name="Chen H.Y."/>
            <person name="Chen S.E."/>
            <person name="Zhou L.G."/>
            <person name="Ni X.B."/>
            <person name="Tian J.H."/>
            <person name="Sheng Y."/>
            <person name="Liu T."/>
            <person name="Pan Y.S."/>
            <person name="Xia L.Y."/>
            <person name="Li J."/>
            <person name="Zhao F."/>
            <person name="Cao W.C."/>
        </authorList>
    </citation>
    <scope>NUCLEOTIDE SEQUENCE [LARGE SCALE GENOMIC DNA]</scope>
    <source>
        <strain evidence="3">HaeL-2018</strain>
    </source>
</reference>
<dbReference type="PANTHER" id="PTHR11360">
    <property type="entry name" value="MONOCARBOXYLATE TRANSPORTER"/>
    <property type="match status" value="1"/>
</dbReference>
<comment type="caution">
    <text evidence="3">The sequence shown here is derived from an EMBL/GenBank/DDBJ whole genome shotgun (WGS) entry which is preliminary data.</text>
</comment>
<gene>
    <name evidence="3" type="ORF">HPB48_013044</name>
</gene>
<accession>A0A9J6GPH0</accession>
<organism evidence="3 4">
    <name type="scientific">Haemaphysalis longicornis</name>
    <name type="common">Bush tick</name>
    <dbReference type="NCBI Taxonomy" id="44386"/>
    <lineage>
        <taxon>Eukaryota</taxon>
        <taxon>Metazoa</taxon>
        <taxon>Ecdysozoa</taxon>
        <taxon>Arthropoda</taxon>
        <taxon>Chelicerata</taxon>
        <taxon>Arachnida</taxon>
        <taxon>Acari</taxon>
        <taxon>Parasitiformes</taxon>
        <taxon>Ixodida</taxon>
        <taxon>Ixodoidea</taxon>
        <taxon>Ixodidae</taxon>
        <taxon>Haemaphysalinae</taxon>
        <taxon>Haemaphysalis</taxon>
    </lineage>
</organism>
<protein>
    <recommendedName>
        <fullName evidence="5">Monocarboxylate transporter</fullName>
    </recommendedName>
</protein>
<dbReference type="InterPro" id="IPR050327">
    <property type="entry name" value="Proton-linked_MCT"/>
</dbReference>
<evidence type="ECO:0000313" key="3">
    <source>
        <dbReference type="EMBL" id="KAH9377533.1"/>
    </source>
</evidence>
<dbReference type="GO" id="GO:0008028">
    <property type="term" value="F:monocarboxylic acid transmembrane transporter activity"/>
    <property type="evidence" value="ECO:0007669"/>
    <property type="project" value="TreeGrafter"/>
</dbReference>
<dbReference type="PANTHER" id="PTHR11360:SF303">
    <property type="entry name" value="MAJOR FACILITATOR SUPERFAMILY (MFS) PROFILE DOMAIN-CONTAINING PROTEIN"/>
    <property type="match status" value="1"/>
</dbReference>